<dbReference type="AlphaFoldDB" id="G0MCD1"/>
<name>G0MCD1_CAEBE</name>
<accession>G0MCD1</accession>
<dbReference type="HOGENOM" id="CLU_1148048_0_0_1"/>
<protein>
    <submittedName>
        <fullName evidence="1">Uncharacterized protein</fullName>
    </submittedName>
</protein>
<sequence>MEVNYDPKKSDRYQHQHLELVEKTVKLLEIINAKLARFEKITGKSLVLPFTSIEYRAELMRETTENVERWRKILEYHRQRLIKFERRYGLTNPDETWAGLVNRWINRVKNLKNTVGSKLKWRNSDEKKVSEQKSHPETVEQIMELYEIFDTKLARLENITGKTPLRRPTLTNFRAELMGYNPEDVEITHRFLEDCKRRLTGMEKECGLTNPDKTWAGLVNRWINRVIQIKNTVGSRLTNLSR</sequence>
<organism evidence="2">
    <name type="scientific">Caenorhabditis brenneri</name>
    <name type="common">Nematode worm</name>
    <dbReference type="NCBI Taxonomy" id="135651"/>
    <lineage>
        <taxon>Eukaryota</taxon>
        <taxon>Metazoa</taxon>
        <taxon>Ecdysozoa</taxon>
        <taxon>Nematoda</taxon>
        <taxon>Chromadorea</taxon>
        <taxon>Rhabditida</taxon>
        <taxon>Rhabditina</taxon>
        <taxon>Rhabditomorpha</taxon>
        <taxon>Rhabditoidea</taxon>
        <taxon>Rhabditidae</taxon>
        <taxon>Peloderinae</taxon>
        <taxon>Caenorhabditis</taxon>
    </lineage>
</organism>
<gene>
    <name evidence="1" type="ORF">CAEBREN_15227</name>
</gene>
<reference evidence="2" key="1">
    <citation type="submission" date="2011-07" db="EMBL/GenBank/DDBJ databases">
        <authorList>
            <consortium name="Caenorhabditis brenneri Sequencing and Analysis Consortium"/>
            <person name="Wilson R.K."/>
        </authorList>
    </citation>
    <scope>NUCLEOTIDE SEQUENCE [LARGE SCALE GENOMIC DNA]</scope>
    <source>
        <strain evidence="2">PB2801</strain>
    </source>
</reference>
<dbReference type="InParanoid" id="G0MCD1"/>
<evidence type="ECO:0000313" key="2">
    <source>
        <dbReference type="Proteomes" id="UP000008068"/>
    </source>
</evidence>
<dbReference type="Proteomes" id="UP000008068">
    <property type="component" value="Unassembled WGS sequence"/>
</dbReference>
<dbReference type="EMBL" id="GL379789">
    <property type="protein sequence ID" value="EGT45717.1"/>
    <property type="molecule type" value="Genomic_DNA"/>
</dbReference>
<proteinExistence type="predicted"/>
<evidence type="ECO:0000313" key="1">
    <source>
        <dbReference type="EMBL" id="EGT45717.1"/>
    </source>
</evidence>
<keyword evidence="2" id="KW-1185">Reference proteome</keyword>